<dbReference type="Gene3D" id="3.40.190.10">
    <property type="entry name" value="Periplasmic binding protein-like II"/>
    <property type="match status" value="2"/>
</dbReference>
<evidence type="ECO:0000256" key="2">
    <source>
        <dbReference type="ARBA" id="ARBA00023015"/>
    </source>
</evidence>
<reference evidence="7" key="1">
    <citation type="journal article" date="2019" name="Int. J. Syst. Evol. Microbiol.">
        <title>The Global Catalogue of Microorganisms (GCM) 10K type strain sequencing project: providing services to taxonomists for standard genome sequencing and annotation.</title>
        <authorList>
            <consortium name="The Broad Institute Genomics Platform"/>
            <consortium name="The Broad Institute Genome Sequencing Center for Infectious Disease"/>
            <person name="Wu L."/>
            <person name="Ma J."/>
        </authorList>
    </citation>
    <scope>NUCLEOTIDE SEQUENCE [LARGE SCALE GENOMIC DNA]</scope>
    <source>
        <strain evidence="7">JCM 18410</strain>
    </source>
</reference>
<dbReference type="SUPFAM" id="SSF53850">
    <property type="entry name" value="Periplasmic binding protein-like II"/>
    <property type="match status" value="1"/>
</dbReference>
<evidence type="ECO:0000313" key="7">
    <source>
        <dbReference type="Proteomes" id="UP001500124"/>
    </source>
</evidence>
<dbReference type="Pfam" id="PF00126">
    <property type="entry name" value="HTH_1"/>
    <property type="match status" value="1"/>
</dbReference>
<dbReference type="PANTHER" id="PTHR30346:SF30">
    <property type="entry name" value="SMALL NEUTRAL PROTEASE REGULATORY PROTEIN"/>
    <property type="match status" value="1"/>
</dbReference>
<keyword evidence="7" id="KW-1185">Reference proteome</keyword>
<feature type="domain" description="HTH lysR-type" evidence="5">
    <location>
        <begin position="1"/>
        <end position="58"/>
    </location>
</feature>
<dbReference type="InterPro" id="IPR036390">
    <property type="entry name" value="WH_DNA-bd_sf"/>
</dbReference>
<dbReference type="InterPro" id="IPR005119">
    <property type="entry name" value="LysR_subst-bd"/>
</dbReference>
<keyword evidence="2" id="KW-0805">Transcription regulation</keyword>
<dbReference type="InterPro" id="IPR000847">
    <property type="entry name" value="LysR_HTH_N"/>
</dbReference>
<dbReference type="RefSeq" id="WP_345668244.1">
    <property type="nucleotide sequence ID" value="NZ_BAABKC010000037.1"/>
</dbReference>
<dbReference type="PRINTS" id="PR00039">
    <property type="entry name" value="HTHLYSR"/>
</dbReference>
<dbReference type="PANTHER" id="PTHR30346">
    <property type="entry name" value="TRANSCRIPTIONAL DUAL REGULATOR HCAR-RELATED"/>
    <property type="match status" value="1"/>
</dbReference>
<evidence type="ECO:0000259" key="5">
    <source>
        <dbReference type="PROSITE" id="PS50931"/>
    </source>
</evidence>
<evidence type="ECO:0000256" key="3">
    <source>
        <dbReference type="ARBA" id="ARBA00023125"/>
    </source>
</evidence>
<evidence type="ECO:0000256" key="4">
    <source>
        <dbReference type="ARBA" id="ARBA00023163"/>
    </source>
</evidence>
<dbReference type="InterPro" id="IPR036388">
    <property type="entry name" value="WH-like_DNA-bd_sf"/>
</dbReference>
<dbReference type="Proteomes" id="UP001500124">
    <property type="component" value="Unassembled WGS sequence"/>
</dbReference>
<sequence>MELRHLRYFTAVAEERHFGRAAARLHVTQSTLSTQVQALEREVGGPVFVRTSRRVELTEAGELLLAEARRTLAQADRALSVARRSVSGEIGAVRIGFTGVAVLEGVLTADLRRFHRARPEVELSLTELPPAAQVEGVREGALDIGYSPGVGLDGVRDLTVIRRARTSLSVAVRHDHPLAARAAVTEDDLADEDLIVFAADEDDETVLARLRAAPGVRRARLRPVAGTLGVLALAAAGAGVAVVPTATERVTLPDLAYRPLRGTLAGVDVVTISRPDELSGPVRAFLARPA</sequence>
<accession>A0ABP9KAG6</accession>
<proteinExistence type="inferred from homology"/>
<dbReference type="EMBL" id="BAABKC010000037">
    <property type="protein sequence ID" value="GAA5053238.1"/>
    <property type="molecule type" value="Genomic_DNA"/>
</dbReference>
<comment type="caution">
    <text evidence="6">The sequence shown here is derived from an EMBL/GenBank/DDBJ whole genome shotgun (WGS) entry which is preliminary data.</text>
</comment>
<comment type="similarity">
    <text evidence="1">Belongs to the LysR transcriptional regulatory family.</text>
</comment>
<keyword evidence="4" id="KW-0804">Transcription</keyword>
<protein>
    <submittedName>
        <fullName evidence="6">LysR family transcriptional regulator</fullName>
    </submittedName>
</protein>
<dbReference type="CDD" id="cd08414">
    <property type="entry name" value="PBP2_LTTR_aromatics_like"/>
    <property type="match status" value="1"/>
</dbReference>
<evidence type="ECO:0000313" key="6">
    <source>
        <dbReference type="EMBL" id="GAA5053238.1"/>
    </source>
</evidence>
<dbReference type="Gene3D" id="1.10.10.10">
    <property type="entry name" value="Winged helix-like DNA-binding domain superfamily/Winged helix DNA-binding domain"/>
    <property type="match status" value="1"/>
</dbReference>
<gene>
    <name evidence="6" type="ORF">GCM10023336_23300</name>
</gene>
<dbReference type="PROSITE" id="PS50931">
    <property type="entry name" value="HTH_LYSR"/>
    <property type="match status" value="1"/>
</dbReference>
<dbReference type="Pfam" id="PF03466">
    <property type="entry name" value="LysR_substrate"/>
    <property type="match status" value="1"/>
</dbReference>
<evidence type="ECO:0000256" key="1">
    <source>
        <dbReference type="ARBA" id="ARBA00009437"/>
    </source>
</evidence>
<dbReference type="SUPFAM" id="SSF46785">
    <property type="entry name" value="Winged helix' DNA-binding domain"/>
    <property type="match status" value="1"/>
</dbReference>
<keyword evidence="3" id="KW-0238">DNA-binding</keyword>
<name>A0ABP9KAG6_9ACTN</name>
<organism evidence="6 7">
    <name type="scientific">Streptomyces similanensis</name>
    <dbReference type="NCBI Taxonomy" id="1274988"/>
    <lineage>
        <taxon>Bacteria</taxon>
        <taxon>Bacillati</taxon>
        <taxon>Actinomycetota</taxon>
        <taxon>Actinomycetes</taxon>
        <taxon>Kitasatosporales</taxon>
        <taxon>Streptomycetaceae</taxon>
        <taxon>Streptomyces</taxon>
    </lineage>
</organism>